<keyword evidence="2" id="KW-1185">Reference proteome</keyword>
<dbReference type="PANTHER" id="PTHR47326">
    <property type="entry name" value="TRANSPOSABLE ELEMENT TC3 TRANSPOSASE-LIKE PROTEIN"/>
    <property type="match status" value="1"/>
</dbReference>
<dbReference type="Proteomes" id="UP001627154">
    <property type="component" value="Unassembled WGS sequence"/>
</dbReference>
<accession>A0ABD2WQV9</accession>
<evidence type="ECO:0000313" key="2">
    <source>
        <dbReference type="Proteomes" id="UP001627154"/>
    </source>
</evidence>
<gene>
    <name evidence="1" type="ORF">TKK_010632</name>
</gene>
<reference evidence="1 2" key="1">
    <citation type="journal article" date="2024" name="bioRxiv">
        <title>A reference genome for Trichogramma kaykai: A tiny desert-dwelling parasitoid wasp with competing sex-ratio distorters.</title>
        <authorList>
            <person name="Culotta J."/>
            <person name="Lindsey A.R."/>
        </authorList>
    </citation>
    <scope>NUCLEOTIDE SEQUENCE [LARGE SCALE GENOMIC DNA]</scope>
    <source>
        <strain evidence="1 2">KSX58</strain>
    </source>
</reference>
<dbReference type="PANTHER" id="PTHR47326:SF1">
    <property type="entry name" value="HTH PSQ-TYPE DOMAIN-CONTAINING PROTEIN"/>
    <property type="match status" value="1"/>
</dbReference>
<protein>
    <recommendedName>
        <fullName evidence="3">Tc1-like transposase DDE domain-containing protein</fullName>
    </recommendedName>
</protein>
<organism evidence="1 2">
    <name type="scientific">Trichogramma kaykai</name>
    <dbReference type="NCBI Taxonomy" id="54128"/>
    <lineage>
        <taxon>Eukaryota</taxon>
        <taxon>Metazoa</taxon>
        <taxon>Ecdysozoa</taxon>
        <taxon>Arthropoda</taxon>
        <taxon>Hexapoda</taxon>
        <taxon>Insecta</taxon>
        <taxon>Pterygota</taxon>
        <taxon>Neoptera</taxon>
        <taxon>Endopterygota</taxon>
        <taxon>Hymenoptera</taxon>
        <taxon>Apocrita</taxon>
        <taxon>Proctotrupomorpha</taxon>
        <taxon>Chalcidoidea</taxon>
        <taxon>Trichogrammatidae</taxon>
        <taxon>Trichogramma</taxon>
    </lineage>
</organism>
<proteinExistence type="predicted"/>
<dbReference type="EMBL" id="JBJJXI010000084">
    <property type="protein sequence ID" value="KAL3395252.1"/>
    <property type="molecule type" value="Genomic_DNA"/>
</dbReference>
<dbReference type="InterPro" id="IPR036397">
    <property type="entry name" value="RNaseH_sf"/>
</dbReference>
<name>A0ABD2WQV9_9HYME</name>
<evidence type="ECO:0008006" key="3">
    <source>
        <dbReference type="Google" id="ProtNLM"/>
    </source>
</evidence>
<evidence type="ECO:0000313" key="1">
    <source>
        <dbReference type="EMBL" id="KAL3395252.1"/>
    </source>
</evidence>
<comment type="caution">
    <text evidence="1">The sequence shown here is derived from an EMBL/GenBank/DDBJ whole genome shotgun (WGS) entry which is preliminary data.</text>
</comment>
<sequence length="263" mass="30355">MLRRIAADPTLLERILFADESTFGRDGTFNCRNNHHYGVENPHVIIQNRHQTRFATNKWVGIVGNVIIGPIQFPQLLNSDFYSGFLQNTLPNLLRNVGVEEREIVFQQDGAPAHNAIVTLDILDRRYANRWIGTRRPGRQQLMAWPPRSPDLSPLDFFYWGAIKARIYRHEHIGFISSMAHRQPQGICYVCNGQFVLRLMPYLRGDDNEEVREIAINRRDAFGGDPQIINGNTRICANCYQSIREEVRLLQVNPGCMKLNVLW</sequence>
<dbReference type="AlphaFoldDB" id="A0ABD2WQV9"/>
<dbReference type="Gene3D" id="3.30.420.10">
    <property type="entry name" value="Ribonuclease H-like superfamily/Ribonuclease H"/>
    <property type="match status" value="1"/>
</dbReference>